<dbReference type="AlphaFoldDB" id="A0A7C9VDL4"/>
<organism evidence="1 2">
    <name type="scientific">Candidatus Afipia apatlaquensis</name>
    <dbReference type="NCBI Taxonomy" id="2712852"/>
    <lineage>
        <taxon>Bacteria</taxon>
        <taxon>Pseudomonadati</taxon>
        <taxon>Pseudomonadota</taxon>
        <taxon>Alphaproteobacteria</taxon>
        <taxon>Hyphomicrobiales</taxon>
        <taxon>Nitrobacteraceae</taxon>
        <taxon>Afipia</taxon>
    </lineage>
</organism>
<comment type="caution">
    <text evidence="1">The sequence shown here is derived from an EMBL/GenBank/DDBJ whole genome shotgun (WGS) entry which is preliminary data.</text>
</comment>
<sequence length="72" mass="7716">MKANPASAQALAKAKRKALLAVNPAHAAVIHRKKARAMSPSRHNAEKQATNFSESVRIGIEAAHWPIAEHAS</sequence>
<name>A0A7C9VDL4_9BRAD</name>
<dbReference type="EMBL" id="JAAMRR010000427">
    <property type="protein sequence ID" value="NGX95187.1"/>
    <property type="molecule type" value="Genomic_DNA"/>
</dbReference>
<dbReference type="Proteomes" id="UP000480266">
    <property type="component" value="Unassembled WGS sequence"/>
</dbReference>
<evidence type="ECO:0000313" key="2">
    <source>
        <dbReference type="Proteomes" id="UP000480266"/>
    </source>
</evidence>
<protein>
    <submittedName>
        <fullName evidence="1">Uncharacterized protein</fullName>
    </submittedName>
</protein>
<keyword evidence="2" id="KW-1185">Reference proteome</keyword>
<reference evidence="1" key="1">
    <citation type="submission" date="2020-02" db="EMBL/GenBank/DDBJ databases">
        <title>Draft genome sequence of Candidatus Afipia apatlaquensis IBT-C3, a potential strain for decolorization of textile dyes.</title>
        <authorList>
            <person name="Sanchez-Reyes A."/>
            <person name="Breton-Deval L."/>
            <person name="Mangelson H."/>
            <person name="Sanchez-Flores A."/>
        </authorList>
    </citation>
    <scope>NUCLEOTIDE SEQUENCE [LARGE SCALE GENOMIC DNA]</scope>
    <source>
        <strain evidence="1">IBT-C3</strain>
    </source>
</reference>
<accession>A0A7C9VDL4</accession>
<gene>
    <name evidence="1" type="ORF">G4V63_08145</name>
</gene>
<proteinExistence type="predicted"/>
<evidence type="ECO:0000313" key="1">
    <source>
        <dbReference type="EMBL" id="NGX95187.1"/>
    </source>
</evidence>